<dbReference type="GO" id="GO:0004523">
    <property type="term" value="F:RNA-DNA hybrid ribonuclease activity"/>
    <property type="evidence" value="ECO:0007669"/>
    <property type="project" value="InterPro"/>
</dbReference>
<protein>
    <recommendedName>
        <fullName evidence="1">RNase H type-1 domain-containing protein</fullName>
    </recommendedName>
</protein>
<dbReference type="PANTHER" id="PTHR47723">
    <property type="entry name" value="OS05G0353850 PROTEIN"/>
    <property type="match status" value="1"/>
</dbReference>
<dbReference type="Gene3D" id="3.30.420.10">
    <property type="entry name" value="Ribonuclease H-like superfamily/Ribonuclease H"/>
    <property type="match status" value="1"/>
</dbReference>
<dbReference type="Proteomes" id="UP000436088">
    <property type="component" value="Unassembled WGS sequence"/>
</dbReference>
<feature type="domain" description="RNase H type-1" evidence="1">
    <location>
        <begin position="47"/>
        <end position="113"/>
    </location>
</feature>
<accession>A0A6A3B580</accession>
<dbReference type="Pfam" id="PF13456">
    <property type="entry name" value="RVT_3"/>
    <property type="match status" value="1"/>
</dbReference>
<name>A0A6A3B580_HIBSY</name>
<dbReference type="AlphaFoldDB" id="A0A6A3B580"/>
<dbReference type="InterPro" id="IPR012337">
    <property type="entry name" value="RNaseH-like_sf"/>
</dbReference>
<dbReference type="InterPro" id="IPR044730">
    <property type="entry name" value="RNase_H-like_dom_plant"/>
</dbReference>
<gene>
    <name evidence="2" type="ORF">F3Y22_tig00110306pilonHSYRG00049</name>
</gene>
<evidence type="ECO:0000313" key="2">
    <source>
        <dbReference type="EMBL" id="KAE8711028.1"/>
    </source>
</evidence>
<dbReference type="GO" id="GO:0003676">
    <property type="term" value="F:nucleic acid binding"/>
    <property type="evidence" value="ECO:0007669"/>
    <property type="project" value="InterPro"/>
</dbReference>
<proteinExistence type="predicted"/>
<keyword evidence="3" id="KW-1185">Reference proteome</keyword>
<dbReference type="InterPro" id="IPR053151">
    <property type="entry name" value="RNase_H-like"/>
</dbReference>
<dbReference type="PANTHER" id="PTHR47723:SF13">
    <property type="entry name" value="PUTATIVE-RELATED"/>
    <property type="match status" value="1"/>
</dbReference>
<reference evidence="2" key="1">
    <citation type="submission" date="2019-09" db="EMBL/GenBank/DDBJ databases">
        <title>Draft genome information of white flower Hibiscus syriacus.</title>
        <authorList>
            <person name="Kim Y.-M."/>
        </authorList>
    </citation>
    <scope>NUCLEOTIDE SEQUENCE [LARGE SCALE GENOMIC DNA]</scope>
    <source>
        <strain evidence="2">YM2019G1</strain>
    </source>
</reference>
<dbReference type="InterPro" id="IPR036397">
    <property type="entry name" value="RNaseH_sf"/>
</dbReference>
<evidence type="ECO:0000259" key="1">
    <source>
        <dbReference type="Pfam" id="PF13456"/>
    </source>
</evidence>
<dbReference type="SUPFAM" id="SSF53098">
    <property type="entry name" value="Ribonuclease H-like"/>
    <property type="match status" value="1"/>
</dbReference>
<organism evidence="2 3">
    <name type="scientific">Hibiscus syriacus</name>
    <name type="common">Rose of Sharon</name>
    <dbReference type="NCBI Taxonomy" id="106335"/>
    <lineage>
        <taxon>Eukaryota</taxon>
        <taxon>Viridiplantae</taxon>
        <taxon>Streptophyta</taxon>
        <taxon>Embryophyta</taxon>
        <taxon>Tracheophyta</taxon>
        <taxon>Spermatophyta</taxon>
        <taxon>Magnoliopsida</taxon>
        <taxon>eudicotyledons</taxon>
        <taxon>Gunneridae</taxon>
        <taxon>Pentapetalae</taxon>
        <taxon>rosids</taxon>
        <taxon>malvids</taxon>
        <taxon>Malvales</taxon>
        <taxon>Malvaceae</taxon>
        <taxon>Malvoideae</taxon>
        <taxon>Hibiscus</taxon>
    </lineage>
</organism>
<comment type="caution">
    <text evidence="2">The sequence shown here is derived from an EMBL/GenBank/DDBJ whole genome shotgun (WGS) entry which is preliminary data.</text>
</comment>
<dbReference type="EMBL" id="VEPZ02000922">
    <property type="protein sequence ID" value="KAE8711028.1"/>
    <property type="molecule type" value="Genomic_DNA"/>
</dbReference>
<evidence type="ECO:0000313" key="3">
    <source>
        <dbReference type="Proteomes" id="UP000436088"/>
    </source>
</evidence>
<dbReference type="InterPro" id="IPR002156">
    <property type="entry name" value="RNaseH_domain"/>
</dbReference>
<sequence length="114" mass="12908">MEARKEALLGRNSSTEQTEEEAKLVKWCKTSSGWVKLNSKERRNPSDGMAYCGAVIRSSDGRWLGGFSKHIRVCTMAEAEIWGVFIGLSHAWEKGFRKVEVMLDCKEAVRLLQD</sequence>
<dbReference type="CDD" id="cd06222">
    <property type="entry name" value="RNase_H_like"/>
    <property type="match status" value="1"/>
</dbReference>